<evidence type="ECO:0000256" key="2">
    <source>
        <dbReference type="ARBA" id="ARBA00005051"/>
    </source>
</evidence>
<dbReference type="GO" id="GO:0003848">
    <property type="term" value="F:2-amino-4-hydroxy-6-hydroxymethyldihydropteridine diphosphokinase activity"/>
    <property type="evidence" value="ECO:0007669"/>
    <property type="project" value="UniProtKB-EC"/>
</dbReference>
<organism evidence="10 11">
    <name type="scientific">Paenalkalicoccus suaedae</name>
    <dbReference type="NCBI Taxonomy" id="2592382"/>
    <lineage>
        <taxon>Bacteria</taxon>
        <taxon>Bacillati</taxon>
        <taxon>Bacillota</taxon>
        <taxon>Bacilli</taxon>
        <taxon>Bacillales</taxon>
        <taxon>Bacillaceae</taxon>
        <taxon>Paenalkalicoccus</taxon>
    </lineage>
</organism>
<dbReference type="NCBIfam" id="TIGR01498">
    <property type="entry name" value="folK"/>
    <property type="match status" value="1"/>
</dbReference>
<evidence type="ECO:0000313" key="10">
    <source>
        <dbReference type="EMBL" id="QKS69667.1"/>
    </source>
</evidence>
<keyword evidence="4 10" id="KW-0808">Transferase</keyword>
<evidence type="ECO:0000256" key="6">
    <source>
        <dbReference type="ARBA" id="ARBA00022777"/>
    </source>
</evidence>
<dbReference type="SUPFAM" id="SSF55083">
    <property type="entry name" value="6-hydroxymethyl-7,8-dihydropterin pyrophosphokinase, HPPK"/>
    <property type="match status" value="1"/>
</dbReference>
<evidence type="ECO:0000256" key="4">
    <source>
        <dbReference type="ARBA" id="ARBA00022679"/>
    </source>
</evidence>
<dbReference type="GO" id="GO:0046656">
    <property type="term" value="P:folic acid biosynthetic process"/>
    <property type="evidence" value="ECO:0007669"/>
    <property type="project" value="UniProtKB-KW"/>
</dbReference>
<gene>
    <name evidence="10" type="primary">folK</name>
    <name evidence="10" type="ORF">FLK61_22940</name>
</gene>
<dbReference type="PANTHER" id="PTHR43071:SF1">
    <property type="entry name" value="2-AMINO-4-HYDROXY-6-HYDROXYMETHYLDIHYDROPTERIDINE PYROPHOSPHOKINASE"/>
    <property type="match status" value="1"/>
</dbReference>
<comment type="pathway">
    <text evidence="2">Cofactor biosynthesis; tetrahydrofolate biosynthesis; 2-amino-4-hydroxy-6-hydroxymethyl-7,8-dihydropteridine diphosphate from 7,8-dihydroneopterin triphosphate: step 4/4.</text>
</comment>
<keyword evidence="5" id="KW-0547">Nucleotide-binding</keyword>
<dbReference type="InterPro" id="IPR035907">
    <property type="entry name" value="Hppk_sf"/>
</dbReference>
<dbReference type="EC" id="2.7.6.3" evidence="3"/>
<dbReference type="AlphaFoldDB" id="A0A859F9W6"/>
<dbReference type="GO" id="GO:0046654">
    <property type="term" value="P:tetrahydrofolate biosynthetic process"/>
    <property type="evidence" value="ECO:0007669"/>
    <property type="project" value="UniProtKB-UniPathway"/>
</dbReference>
<dbReference type="PANTHER" id="PTHR43071">
    <property type="entry name" value="2-AMINO-4-HYDROXY-6-HYDROXYMETHYLDIHYDROPTERIDINE PYROPHOSPHOKINASE"/>
    <property type="match status" value="1"/>
</dbReference>
<proteinExistence type="predicted"/>
<keyword evidence="8" id="KW-0289">Folate biosynthesis</keyword>
<keyword evidence="7" id="KW-0067">ATP-binding</keyword>
<accession>A0A859F9W6</accession>
<name>A0A859F9W6_9BACI</name>
<evidence type="ECO:0000256" key="5">
    <source>
        <dbReference type="ARBA" id="ARBA00022741"/>
    </source>
</evidence>
<evidence type="ECO:0000256" key="7">
    <source>
        <dbReference type="ARBA" id="ARBA00022840"/>
    </source>
</evidence>
<dbReference type="EMBL" id="CP041372">
    <property type="protein sequence ID" value="QKS69667.1"/>
    <property type="molecule type" value="Genomic_DNA"/>
</dbReference>
<dbReference type="Gene3D" id="3.30.70.560">
    <property type="entry name" value="7,8-Dihydro-6-hydroxymethylpterin-pyrophosphokinase HPPK"/>
    <property type="match status" value="1"/>
</dbReference>
<sequence>MKKEITAYISIGSNIGDRAQELRSSIDYLNEHDCVRVTKESSIYETAPVGVTDQPEFLNMVVEIHTSLRPLDLLAYTQSIEKRMGRERKEKWGPRTIDLDILLFSNENIELESLKVPHPRMNERGFVLIPLQEIAPGLRYPDGASIEADIHELTDKEGVRKWKSNFGGDV</sequence>
<evidence type="ECO:0000256" key="3">
    <source>
        <dbReference type="ARBA" id="ARBA00013253"/>
    </source>
</evidence>
<dbReference type="GO" id="GO:0016301">
    <property type="term" value="F:kinase activity"/>
    <property type="evidence" value="ECO:0007669"/>
    <property type="project" value="UniProtKB-KW"/>
</dbReference>
<keyword evidence="6 10" id="KW-0418">Kinase</keyword>
<dbReference type="InterPro" id="IPR000550">
    <property type="entry name" value="Hppk"/>
</dbReference>
<dbReference type="KEGG" id="psua:FLK61_22940"/>
<reference evidence="11" key="1">
    <citation type="submission" date="2019-07" db="EMBL/GenBank/DDBJ databases">
        <title>Bacillus alkalisoli sp. nov. isolated from saline soil.</title>
        <authorList>
            <person name="Sun J.-Q."/>
            <person name="Xu L."/>
        </authorList>
    </citation>
    <scope>NUCLEOTIDE SEQUENCE [LARGE SCALE GENOMIC DNA]</scope>
    <source>
        <strain evidence="11">M4U3P1</strain>
    </source>
</reference>
<dbReference type="GO" id="GO:0005524">
    <property type="term" value="F:ATP binding"/>
    <property type="evidence" value="ECO:0007669"/>
    <property type="project" value="UniProtKB-KW"/>
</dbReference>
<dbReference type="UniPathway" id="UPA00077">
    <property type="reaction ID" value="UER00155"/>
</dbReference>
<comment type="catalytic activity">
    <reaction evidence="1">
        <text>6-hydroxymethyl-7,8-dihydropterin + ATP = (7,8-dihydropterin-6-yl)methyl diphosphate + AMP + H(+)</text>
        <dbReference type="Rhea" id="RHEA:11412"/>
        <dbReference type="ChEBI" id="CHEBI:15378"/>
        <dbReference type="ChEBI" id="CHEBI:30616"/>
        <dbReference type="ChEBI" id="CHEBI:44841"/>
        <dbReference type="ChEBI" id="CHEBI:72950"/>
        <dbReference type="ChEBI" id="CHEBI:456215"/>
        <dbReference type="EC" id="2.7.6.3"/>
    </reaction>
</comment>
<dbReference type="CDD" id="cd00483">
    <property type="entry name" value="HPPK"/>
    <property type="match status" value="1"/>
</dbReference>
<evidence type="ECO:0000313" key="11">
    <source>
        <dbReference type="Proteomes" id="UP000318138"/>
    </source>
</evidence>
<evidence type="ECO:0000256" key="8">
    <source>
        <dbReference type="ARBA" id="ARBA00022909"/>
    </source>
</evidence>
<feature type="domain" description="7,8-dihydro-6-hydroxymethylpterin-pyrophosphokinase" evidence="9">
    <location>
        <begin position="91"/>
        <end position="102"/>
    </location>
</feature>
<dbReference type="PROSITE" id="PS00794">
    <property type="entry name" value="HPPK"/>
    <property type="match status" value="1"/>
</dbReference>
<keyword evidence="11" id="KW-1185">Reference proteome</keyword>
<evidence type="ECO:0000256" key="1">
    <source>
        <dbReference type="ARBA" id="ARBA00000198"/>
    </source>
</evidence>
<protein>
    <recommendedName>
        <fullName evidence="3">2-amino-4-hydroxy-6-hydroxymethyldihydropteridine diphosphokinase</fullName>
        <ecNumber evidence="3">2.7.6.3</ecNumber>
    </recommendedName>
</protein>
<dbReference type="Proteomes" id="UP000318138">
    <property type="component" value="Chromosome"/>
</dbReference>
<dbReference type="Pfam" id="PF01288">
    <property type="entry name" value="HPPK"/>
    <property type="match status" value="1"/>
</dbReference>
<evidence type="ECO:0000259" key="9">
    <source>
        <dbReference type="PROSITE" id="PS00794"/>
    </source>
</evidence>
<dbReference type="RefSeq" id="WP_176007683.1">
    <property type="nucleotide sequence ID" value="NZ_CP041372.2"/>
</dbReference>